<keyword evidence="5" id="KW-0496">Mitochondrion</keyword>
<dbReference type="AlphaFoldDB" id="A0AA40AG68"/>
<evidence type="ECO:0000256" key="4">
    <source>
        <dbReference type="ARBA" id="ARBA00022824"/>
    </source>
</evidence>
<evidence type="ECO:0000256" key="5">
    <source>
        <dbReference type="ARBA" id="ARBA00023128"/>
    </source>
</evidence>
<keyword evidence="6" id="KW-0472">Membrane</keyword>
<dbReference type="SUPFAM" id="SSF53474">
    <property type="entry name" value="alpha/beta-Hydrolases"/>
    <property type="match status" value="1"/>
</dbReference>
<comment type="subcellular location">
    <subcellularLocation>
        <location evidence="2">Endoplasmic reticulum</location>
    </subcellularLocation>
    <subcellularLocation>
        <location evidence="3">Membrane</location>
    </subcellularLocation>
    <subcellularLocation>
        <location evidence="1">Mitochondrion</location>
    </subcellularLocation>
</comment>
<dbReference type="GO" id="GO:0005739">
    <property type="term" value="C:mitochondrion"/>
    <property type="evidence" value="ECO:0007669"/>
    <property type="project" value="UniProtKB-SubCell"/>
</dbReference>
<keyword evidence="8" id="KW-1185">Reference proteome</keyword>
<protein>
    <recommendedName>
        <fullName evidence="9">DUF676 domain-containing protein</fullName>
    </recommendedName>
</protein>
<evidence type="ECO:0000313" key="8">
    <source>
        <dbReference type="Proteomes" id="UP001172102"/>
    </source>
</evidence>
<proteinExistence type="predicted"/>
<dbReference type="EMBL" id="JAUKUA010000004">
    <property type="protein sequence ID" value="KAK0715229.1"/>
    <property type="molecule type" value="Genomic_DNA"/>
</dbReference>
<dbReference type="GO" id="GO:0005783">
    <property type="term" value="C:endoplasmic reticulum"/>
    <property type="evidence" value="ECO:0007669"/>
    <property type="project" value="UniProtKB-SubCell"/>
</dbReference>
<keyword evidence="4" id="KW-0256">Endoplasmic reticulum</keyword>
<organism evidence="7 8">
    <name type="scientific">Lasiosphaeris hirsuta</name>
    <dbReference type="NCBI Taxonomy" id="260670"/>
    <lineage>
        <taxon>Eukaryota</taxon>
        <taxon>Fungi</taxon>
        <taxon>Dikarya</taxon>
        <taxon>Ascomycota</taxon>
        <taxon>Pezizomycotina</taxon>
        <taxon>Sordariomycetes</taxon>
        <taxon>Sordariomycetidae</taxon>
        <taxon>Sordariales</taxon>
        <taxon>Lasiosphaeriaceae</taxon>
        <taxon>Lasiosphaeris</taxon>
    </lineage>
</organism>
<accession>A0AA40AG68</accession>
<dbReference type="Gene3D" id="3.40.50.1820">
    <property type="entry name" value="alpha/beta hydrolase"/>
    <property type="match status" value="1"/>
</dbReference>
<evidence type="ECO:0000256" key="6">
    <source>
        <dbReference type="ARBA" id="ARBA00023136"/>
    </source>
</evidence>
<dbReference type="PANTHER" id="PTHR48182:SF2">
    <property type="entry name" value="PROTEIN SERAC1"/>
    <property type="match status" value="1"/>
</dbReference>
<evidence type="ECO:0008006" key="9">
    <source>
        <dbReference type="Google" id="ProtNLM"/>
    </source>
</evidence>
<comment type="caution">
    <text evidence="7">The sequence shown here is derived from an EMBL/GenBank/DDBJ whole genome shotgun (WGS) entry which is preliminary data.</text>
</comment>
<reference evidence="7" key="1">
    <citation type="submission" date="2023-06" db="EMBL/GenBank/DDBJ databases">
        <title>Genome-scale phylogeny and comparative genomics of the fungal order Sordariales.</title>
        <authorList>
            <consortium name="Lawrence Berkeley National Laboratory"/>
            <person name="Hensen N."/>
            <person name="Bonometti L."/>
            <person name="Westerberg I."/>
            <person name="Brannstrom I.O."/>
            <person name="Guillou S."/>
            <person name="Cros-Aarteil S."/>
            <person name="Calhoun S."/>
            <person name="Haridas S."/>
            <person name="Kuo A."/>
            <person name="Mondo S."/>
            <person name="Pangilinan J."/>
            <person name="Riley R."/>
            <person name="Labutti K."/>
            <person name="Andreopoulos B."/>
            <person name="Lipzen A."/>
            <person name="Chen C."/>
            <person name="Yanf M."/>
            <person name="Daum C."/>
            <person name="Ng V."/>
            <person name="Clum A."/>
            <person name="Steindorff A."/>
            <person name="Ohm R."/>
            <person name="Martin F."/>
            <person name="Silar P."/>
            <person name="Natvig D."/>
            <person name="Lalanne C."/>
            <person name="Gautier V."/>
            <person name="Ament-Velasquez S.L."/>
            <person name="Kruys A."/>
            <person name="Hutchinson M.I."/>
            <person name="Powell A.J."/>
            <person name="Barry K."/>
            <person name="Miller A.N."/>
            <person name="Grigoriev I.V."/>
            <person name="Debuchy R."/>
            <person name="Gladieux P."/>
            <person name="Thoren M.H."/>
            <person name="Johannesson H."/>
        </authorList>
    </citation>
    <scope>NUCLEOTIDE SEQUENCE</scope>
    <source>
        <strain evidence="7">SMH4607-1</strain>
    </source>
</reference>
<feature type="non-terminal residue" evidence="7">
    <location>
        <position position="1"/>
    </location>
</feature>
<gene>
    <name evidence="7" type="ORF">B0H67DRAFT_487309</name>
</gene>
<dbReference type="Proteomes" id="UP001172102">
    <property type="component" value="Unassembled WGS sequence"/>
</dbReference>
<evidence type="ECO:0000256" key="3">
    <source>
        <dbReference type="ARBA" id="ARBA00004370"/>
    </source>
</evidence>
<dbReference type="InterPro" id="IPR029058">
    <property type="entry name" value="AB_hydrolase_fold"/>
</dbReference>
<name>A0AA40AG68_9PEZI</name>
<dbReference type="GO" id="GO:0016020">
    <property type="term" value="C:membrane"/>
    <property type="evidence" value="ECO:0007669"/>
    <property type="project" value="UniProtKB-SubCell"/>
</dbReference>
<dbReference type="PANTHER" id="PTHR48182">
    <property type="entry name" value="PROTEIN SERAC1"/>
    <property type="match status" value="1"/>
</dbReference>
<sequence>LTYGYDTNIRHRLSPAASHSTVYDFAWDLLVTLESMRREDPTRPILFIAHSLGGIVVKELLRRSKGCGEHQIHLENVYNSVIRIVFLGIPHRGADPRGILHHTVQKIAEAMGFGANKQVVETLLLTSERLRELRNEFSPMIREKYWIVYCFQEQYGVPALQGRKASSPLFASRSFG</sequence>
<evidence type="ECO:0000256" key="2">
    <source>
        <dbReference type="ARBA" id="ARBA00004240"/>
    </source>
</evidence>
<evidence type="ECO:0000256" key="1">
    <source>
        <dbReference type="ARBA" id="ARBA00004173"/>
    </source>
</evidence>
<dbReference type="InterPro" id="IPR052374">
    <property type="entry name" value="SERAC1"/>
</dbReference>
<evidence type="ECO:0000313" key="7">
    <source>
        <dbReference type="EMBL" id="KAK0715229.1"/>
    </source>
</evidence>